<dbReference type="EMBL" id="BGZK01000142">
    <property type="protein sequence ID" value="GBP22704.1"/>
    <property type="molecule type" value="Genomic_DNA"/>
</dbReference>
<comment type="caution">
    <text evidence="1">The sequence shown here is derived from an EMBL/GenBank/DDBJ whole genome shotgun (WGS) entry which is preliminary data.</text>
</comment>
<dbReference type="Proteomes" id="UP000299102">
    <property type="component" value="Unassembled WGS sequence"/>
</dbReference>
<evidence type="ECO:0000313" key="1">
    <source>
        <dbReference type="EMBL" id="GBP22704.1"/>
    </source>
</evidence>
<protein>
    <submittedName>
        <fullName evidence="1">Uncharacterized protein</fullName>
    </submittedName>
</protein>
<organism evidence="1 2">
    <name type="scientific">Eumeta variegata</name>
    <name type="common">Bagworm moth</name>
    <name type="synonym">Eumeta japonica</name>
    <dbReference type="NCBI Taxonomy" id="151549"/>
    <lineage>
        <taxon>Eukaryota</taxon>
        <taxon>Metazoa</taxon>
        <taxon>Ecdysozoa</taxon>
        <taxon>Arthropoda</taxon>
        <taxon>Hexapoda</taxon>
        <taxon>Insecta</taxon>
        <taxon>Pterygota</taxon>
        <taxon>Neoptera</taxon>
        <taxon>Endopterygota</taxon>
        <taxon>Lepidoptera</taxon>
        <taxon>Glossata</taxon>
        <taxon>Ditrysia</taxon>
        <taxon>Tineoidea</taxon>
        <taxon>Psychidae</taxon>
        <taxon>Oiketicinae</taxon>
        <taxon>Eumeta</taxon>
    </lineage>
</organism>
<gene>
    <name evidence="1" type="ORF">EVAR_13985_1</name>
</gene>
<keyword evidence="2" id="KW-1185">Reference proteome</keyword>
<accession>A0A4C1U9Z1</accession>
<dbReference type="AlphaFoldDB" id="A0A4C1U9Z1"/>
<name>A0A4C1U9Z1_EUMVA</name>
<reference evidence="1 2" key="1">
    <citation type="journal article" date="2019" name="Commun. Biol.">
        <title>The bagworm genome reveals a unique fibroin gene that provides high tensile strength.</title>
        <authorList>
            <person name="Kono N."/>
            <person name="Nakamura H."/>
            <person name="Ohtoshi R."/>
            <person name="Tomita M."/>
            <person name="Numata K."/>
            <person name="Arakawa K."/>
        </authorList>
    </citation>
    <scope>NUCLEOTIDE SEQUENCE [LARGE SCALE GENOMIC DNA]</scope>
</reference>
<evidence type="ECO:0000313" key="2">
    <source>
        <dbReference type="Proteomes" id="UP000299102"/>
    </source>
</evidence>
<proteinExistence type="predicted"/>
<sequence>MFYNHRIELAIVVLRRQSLGEERRVGSAQNLHLDGGRRPTALTPDFVEIGTVIESRIESRIGKGARIRIQSETSKIDNETRIEKDCWDKIRIKYNWDRSRKRNQD</sequence>